<protein>
    <submittedName>
        <fullName evidence="3">Methyltransferase domain-containing protein</fullName>
    </submittedName>
</protein>
<sequence>MAPEPDPAPALDMPRGGPRAARWDRLFETDKEEYIDRPDSPAACRRALRGLDRFQRLTLGYRTCARLTAAAFGPAPEPRVLELGAGCGRLSYGILRRHPTALVTASDVNPRVVEALRAGPLGRHPRAGCAVLDATAIDAPADAYDVAVMAMSLHHLPPAGVAALLREGTRVARTLLLVDGWRHPLCLGAVPLMFLTGGPAQAHDGVISLRKVYGAAAVRALAGMCGAPVRVDTRFALPGYLVATATRAPHAPPAVAPAAAPAAGPSPARARRPRPRLRTRK</sequence>
<dbReference type="RefSeq" id="WP_344293285.1">
    <property type="nucleotide sequence ID" value="NZ_BAAAPF010000265.1"/>
</dbReference>
<evidence type="ECO:0000259" key="2">
    <source>
        <dbReference type="Pfam" id="PF13649"/>
    </source>
</evidence>
<name>A0ABN1ZJ95_9ACTN</name>
<dbReference type="CDD" id="cd02440">
    <property type="entry name" value="AdoMet_MTases"/>
    <property type="match status" value="1"/>
</dbReference>
<dbReference type="GO" id="GO:0008168">
    <property type="term" value="F:methyltransferase activity"/>
    <property type="evidence" value="ECO:0007669"/>
    <property type="project" value="UniProtKB-KW"/>
</dbReference>
<proteinExistence type="predicted"/>
<dbReference type="Pfam" id="PF13649">
    <property type="entry name" value="Methyltransf_25"/>
    <property type="match status" value="1"/>
</dbReference>
<dbReference type="InterPro" id="IPR041698">
    <property type="entry name" value="Methyltransf_25"/>
</dbReference>
<feature type="compositionally biased region" description="Basic residues" evidence="1">
    <location>
        <begin position="269"/>
        <end position="281"/>
    </location>
</feature>
<reference evidence="3 4" key="1">
    <citation type="journal article" date="2019" name="Int. J. Syst. Evol. Microbiol.">
        <title>The Global Catalogue of Microorganisms (GCM) 10K type strain sequencing project: providing services to taxonomists for standard genome sequencing and annotation.</title>
        <authorList>
            <consortium name="The Broad Institute Genomics Platform"/>
            <consortium name="The Broad Institute Genome Sequencing Center for Infectious Disease"/>
            <person name="Wu L."/>
            <person name="Ma J."/>
        </authorList>
    </citation>
    <scope>NUCLEOTIDE SEQUENCE [LARGE SCALE GENOMIC DNA]</scope>
    <source>
        <strain evidence="3 4">JCM 15481</strain>
    </source>
</reference>
<keyword evidence="3" id="KW-0489">Methyltransferase</keyword>
<dbReference type="GO" id="GO:0032259">
    <property type="term" value="P:methylation"/>
    <property type="evidence" value="ECO:0007669"/>
    <property type="project" value="UniProtKB-KW"/>
</dbReference>
<accession>A0ABN1ZJ95</accession>
<dbReference type="Proteomes" id="UP001500443">
    <property type="component" value="Unassembled WGS sequence"/>
</dbReference>
<feature type="region of interest" description="Disordered" evidence="1">
    <location>
        <begin position="1"/>
        <end position="21"/>
    </location>
</feature>
<feature type="region of interest" description="Disordered" evidence="1">
    <location>
        <begin position="252"/>
        <end position="281"/>
    </location>
</feature>
<evidence type="ECO:0000313" key="3">
    <source>
        <dbReference type="EMBL" id="GAA1499989.1"/>
    </source>
</evidence>
<keyword evidence="3" id="KW-0808">Transferase</keyword>
<dbReference type="Gene3D" id="3.40.50.150">
    <property type="entry name" value="Vaccinia Virus protein VP39"/>
    <property type="match status" value="1"/>
</dbReference>
<evidence type="ECO:0000256" key="1">
    <source>
        <dbReference type="SAM" id="MobiDB-lite"/>
    </source>
</evidence>
<feature type="domain" description="Methyltransferase" evidence="2">
    <location>
        <begin position="80"/>
        <end position="173"/>
    </location>
</feature>
<feature type="compositionally biased region" description="Low complexity" evidence="1">
    <location>
        <begin position="256"/>
        <end position="268"/>
    </location>
</feature>
<dbReference type="EMBL" id="BAAAPF010000265">
    <property type="protein sequence ID" value="GAA1499989.1"/>
    <property type="molecule type" value="Genomic_DNA"/>
</dbReference>
<evidence type="ECO:0000313" key="4">
    <source>
        <dbReference type="Proteomes" id="UP001500443"/>
    </source>
</evidence>
<keyword evidence="4" id="KW-1185">Reference proteome</keyword>
<dbReference type="SUPFAM" id="SSF53335">
    <property type="entry name" value="S-adenosyl-L-methionine-dependent methyltransferases"/>
    <property type="match status" value="1"/>
</dbReference>
<dbReference type="InterPro" id="IPR029063">
    <property type="entry name" value="SAM-dependent_MTases_sf"/>
</dbReference>
<organism evidence="3 4">
    <name type="scientific">Streptomyces synnematoformans</name>
    <dbReference type="NCBI Taxonomy" id="415721"/>
    <lineage>
        <taxon>Bacteria</taxon>
        <taxon>Bacillati</taxon>
        <taxon>Actinomycetota</taxon>
        <taxon>Actinomycetes</taxon>
        <taxon>Kitasatosporales</taxon>
        <taxon>Streptomycetaceae</taxon>
        <taxon>Streptomyces</taxon>
    </lineage>
</organism>
<comment type="caution">
    <text evidence="3">The sequence shown here is derived from an EMBL/GenBank/DDBJ whole genome shotgun (WGS) entry which is preliminary data.</text>
</comment>
<gene>
    <name evidence="3" type="ORF">GCM10009802_54740</name>
</gene>